<dbReference type="AlphaFoldDB" id="A0A2W5KF44"/>
<feature type="region of interest" description="Disordered" evidence="1">
    <location>
        <begin position="1"/>
        <end position="24"/>
    </location>
</feature>
<evidence type="ECO:0000256" key="1">
    <source>
        <dbReference type="SAM" id="MobiDB-lite"/>
    </source>
</evidence>
<accession>A0A2W5KF44</accession>
<keyword evidence="2" id="KW-0812">Transmembrane</keyword>
<protein>
    <submittedName>
        <fullName evidence="3">Uncharacterized protein</fullName>
    </submittedName>
</protein>
<dbReference type="Proteomes" id="UP000249577">
    <property type="component" value="Unassembled WGS sequence"/>
</dbReference>
<keyword evidence="2" id="KW-1133">Transmembrane helix</keyword>
<name>A0A2W5KF44_ANCNO</name>
<proteinExistence type="predicted"/>
<evidence type="ECO:0000313" key="3">
    <source>
        <dbReference type="EMBL" id="PZQ14374.1"/>
    </source>
</evidence>
<organism evidence="3 4">
    <name type="scientific">Ancylobacter novellus</name>
    <name type="common">Thiobacillus novellus</name>
    <dbReference type="NCBI Taxonomy" id="921"/>
    <lineage>
        <taxon>Bacteria</taxon>
        <taxon>Pseudomonadati</taxon>
        <taxon>Pseudomonadota</taxon>
        <taxon>Alphaproteobacteria</taxon>
        <taxon>Hyphomicrobiales</taxon>
        <taxon>Xanthobacteraceae</taxon>
        <taxon>Ancylobacter</taxon>
    </lineage>
</organism>
<sequence length="81" mass="7979">MTQAPDLRPFARGPISGRGRAANDGTLLSAAGPRASGRLGLAAASALLPLIGLALACLDGVALFAADHVAARLMSVAGCLL</sequence>
<reference evidence="3 4" key="1">
    <citation type="submission" date="2017-08" db="EMBL/GenBank/DDBJ databases">
        <title>Infants hospitalized years apart are colonized by the same room-sourced microbial strains.</title>
        <authorList>
            <person name="Brooks B."/>
            <person name="Olm M.R."/>
            <person name="Firek B.A."/>
            <person name="Baker R."/>
            <person name="Thomas B.C."/>
            <person name="Morowitz M.J."/>
            <person name="Banfield J.F."/>
        </authorList>
    </citation>
    <scope>NUCLEOTIDE SEQUENCE [LARGE SCALE GENOMIC DNA]</scope>
    <source>
        <strain evidence="3">S2_005_003_R2_43</strain>
    </source>
</reference>
<keyword evidence="2" id="KW-0472">Membrane</keyword>
<evidence type="ECO:0000256" key="2">
    <source>
        <dbReference type="SAM" id="Phobius"/>
    </source>
</evidence>
<evidence type="ECO:0000313" key="4">
    <source>
        <dbReference type="Proteomes" id="UP000249577"/>
    </source>
</evidence>
<gene>
    <name evidence="3" type="ORF">DI565_13245</name>
</gene>
<dbReference type="EMBL" id="QFPN01000006">
    <property type="protein sequence ID" value="PZQ14374.1"/>
    <property type="molecule type" value="Genomic_DNA"/>
</dbReference>
<feature type="transmembrane region" description="Helical" evidence="2">
    <location>
        <begin position="41"/>
        <end position="65"/>
    </location>
</feature>
<comment type="caution">
    <text evidence="3">The sequence shown here is derived from an EMBL/GenBank/DDBJ whole genome shotgun (WGS) entry which is preliminary data.</text>
</comment>